<name>A0A6J5BRX3_9BURK</name>
<evidence type="ECO:0000313" key="1">
    <source>
        <dbReference type="EMBL" id="CAB3713582.1"/>
    </source>
</evidence>
<protein>
    <recommendedName>
        <fullName evidence="3">Heme exporter protein D</fullName>
    </recommendedName>
</protein>
<dbReference type="AlphaFoldDB" id="A0A6J5BRX3"/>
<dbReference type="EMBL" id="CADIKB010000023">
    <property type="protein sequence ID" value="CAB3713582.1"/>
    <property type="molecule type" value="Genomic_DNA"/>
</dbReference>
<sequence>MMAEQDWMMAGLYLVGLVSTALVMSALSARAAKMRQTLARAARRSGE</sequence>
<proteinExistence type="predicted"/>
<reference evidence="1 2" key="1">
    <citation type="submission" date="2020-04" db="EMBL/GenBank/DDBJ databases">
        <authorList>
            <person name="De Canck E."/>
        </authorList>
    </citation>
    <scope>NUCLEOTIDE SEQUENCE [LARGE SCALE GENOMIC DNA]</scope>
    <source>
        <strain evidence="1 2">LMG 22037</strain>
    </source>
</reference>
<dbReference type="RefSeq" id="WP_013588208.1">
    <property type="nucleotide sequence ID" value="NZ_CADIKB010000023.1"/>
</dbReference>
<accession>A0A6J5BRX3</accession>
<evidence type="ECO:0008006" key="3">
    <source>
        <dbReference type="Google" id="ProtNLM"/>
    </source>
</evidence>
<evidence type="ECO:0000313" key="2">
    <source>
        <dbReference type="Proteomes" id="UP000494249"/>
    </source>
</evidence>
<dbReference type="Proteomes" id="UP000494249">
    <property type="component" value="Unassembled WGS sequence"/>
</dbReference>
<gene>
    <name evidence="1" type="ORF">LMG22037_04210</name>
</gene>
<organism evidence="1 2">
    <name type="scientific">Paraburkholderia phenoliruptrix</name>
    <dbReference type="NCBI Taxonomy" id="252970"/>
    <lineage>
        <taxon>Bacteria</taxon>
        <taxon>Pseudomonadati</taxon>
        <taxon>Pseudomonadota</taxon>
        <taxon>Betaproteobacteria</taxon>
        <taxon>Burkholderiales</taxon>
        <taxon>Burkholderiaceae</taxon>
        <taxon>Paraburkholderia</taxon>
    </lineage>
</organism>